<feature type="compositionally biased region" description="Polar residues" evidence="1">
    <location>
        <begin position="85"/>
        <end position="98"/>
    </location>
</feature>
<sequence length="98" mass="11527">IMSKEMKIKQLKQEIKDIKRKREKDKIETEDSESSSIFQQMHVFNSNLSSDSHQRKPKRRETMPKTSNKTNKRKYSLPNHLSIPNAINQSQATNDRKG</sequence>
<name>A0A9N9IH47_9GLOM</name>
<evidence type="ECO:0000256" key="1">
    <source>
        <dbReference type="SAM" id="MobiDB-lite"/>
    </source>
</evidence>
<feature type="region of interest" description="Disordered" evidence="1">
    <location>
        <begin position="19"/>
        <end position="98"/>
    </location>
</feature>
<feature type="compositionally biased region" description="Polar residues" evidence="1">
    <location>
        <begin position="34"/>
        <end position="51"/>
    </location>
</feature>
<dbReference type="OrthoDB" id="10556865at2759"/>
<organism evidence="2 3">
    <name type="scientific">Racocetra fulgida</name>
    <dbReference type="NCBI Taxonomy" id="60492"/>
    <lineage>
        <taxon>Eukaryota</taxon>
        <taxon>Fungi</taxon>
        <taxon>Fungi incertae sedis</taxon>
        <taxon>Mucoromycota</taxon>
        <taxon>Glomeromycotina</taxon>
        <taxon>Glomeromycetes</taxon>
        <taxon>Diversisporales</taxon>
        <taxon>Gigasporaceae</taxon>
        <taxon>Racocetra</taxon>
    </lineage>
</organism>
<dbReference type="EMBL" id="CAJVPZ010029584">
    <property type="protein sequence ID" value="CAG8734565.1"/>
    <property type="molecule type" value="Genomic_DNA"/>
</dbReference>
<evidence type="ECO:0000313" key="3">
    <source>
        <dbReference type="Proteomes" id="UP000789396"/>
    </source>
</evidence>
<comment type="caution">
    <text evidence="2">The sequence shown here is derived from an EMBL/GenBank/DDBJ whole genome shotgun (WGS) entry which is preliminary data.</text>
</comment>
<keyword evidence="3" id="KW-1185">Reference proteome</keyword>
<feature type="non-terminal residue" evidence="2">
    <location>
        <position position="1"/>
    </location>
</feature>
<accession>A0A9N9IH47</accession>
<reference evidence="2" key="1">
    <citation type="submission" date="2021-06" db="EMBL/GenBank/DDBJ databases">
        <authorList>
            <person name="Kallberg Y."/>
            <person name="Tangrot J."/>
            <person name="Rosling A."/>
        </authorList>
    </citation>
    <scope>NUCLEOTIDE SEQUENCE</scope>
    <source>
        <strain evidence="2">IN212</strain>
    </source>
</reference>
<protein>
    <submittedName>
        <fullName evidence="2">18863_t:CDS:1</fullName>
    </submittedName>
</protein>
<proteinExistence type="predicted"/>
<dbReference type="AlphaFoldDB" id="A0A9N9IH47"/>
<gene>
    <name evidence="2" type="ORF">RFULGI_LOCUS12395</name>
</gene>
<evidence type="ECO:0000313" key="2">
    <source>
        <dbReference type="EMBL" id="CAG8734565.1"/>
    </source>
</evidence>
<dbReference type="Proteomes" id="UP000789396">
    <property type="component" value="Unassembled WGS sequence"/>
</dbReference>
<feature type="non-terminal residue" evidence="2">
    <location>
        <position position="98"/>
    </location>
</feature>